<reference evidence="5" key="1">
    <citation type="submission" date="2023-03" db="EMBL/GenBank/DDBJ databases">
        <title>Massive genome expansion in bonnet fungi (Mycena s.s.) driven by repeated elements and novel gene families across ecological guilds.</title>
        <authorList>
            <consortium name="Lawrence Berkeley National Laboratory"/>
            <person name="Harder C.B."/>
            <person name="Miyauchi S."/>
            <person name="Viragh M."/>
            <person name="Kuo A."/>
            <person name="Thoen E."/>
            <person name="Andreopoulos B."/>
            <person name="Lu D."/>
            <person name="Skrede I."/>
            <person name="Drula E."/>
            <person name="Henrissat B."/>
            <person name="Morin E."/>
            <person name="Kohler A."/>
            <person name="Barry K."/>
            <person name="LaButti K."/>
            <person name="Morin E."/>
            <person name="Salamov A."/>
            <person name="Lipzen A."/>
            <person name="Mereny Z."/>
            <person name="Hegedus B."/>
            <person name="Baldrian P."/>
            <person name="Stursova M."/>
            <person name="Weitz H."/>
            <person name="Taylor A."/>
            <person name="Grigoriev I.V."/>
            <person name="Nagy L.G."/>
            <person name="Martin F."/>
            <person name="Kauserud H."/>
        </authorList>
    </citation>
    <scope>NUCLEOTIDE SEQUENCE</scope>
    <source>
        <strain evidence="5">CBHHK067</strain>
    </source>
</reference>
<dbReference type="PROSITE" id="PS00036">
    <property type="entry name" value="BZIP_BASIC"/>
    <property type="match status" value="1"/>
</dbReference>
<dbReference type="InterPro" id="IPR050936">
    <property type="entry name" value="AP-1-like"/>
</dbReference>
<dbReference type="SUPFAM" id="SSF57959">
    <property type="entry name" value="Leucine zipper domain"/>
    <property type="match status" value="1"/>
</dbReference>
<dbReference type="InterPro" id="IPR018287">
    <property type="entry name" value="Hap4_TF_heteromerisation"/>
</dbReference>
<keyword evidence="2" id="KW-0539">Nucleus</keyword>
<evidence type="ECO:0000256" key="3">
    <source>
        <dbReference type="SAM" id="MobiDB-lite"/>
    </source>
</evidence>
<organism evidence="5 6">
    <name type="scientific">Mycena rosella</name>
    <name type="common">Pink bonnet</name>
    <name type="synonym">Agaricus rosellus</name>
    <dbReference type="NCBI Taxonomy" id="1033263"/>
    <lineage>
        <taxon>Eukaryota</taxon>
        <taxon>Fungi</taxon>
        <taxon>Dikarya</taxon>
        <taxon>Basidiomycota</taxon>
        <taxon>Agaricomycotina</taxon>
        <taxon>Agaricomycetes</taxon>
        <taxon>Agaricomycetidae</taxon>
        <taxon>Agaricales</taxon>
        <taxon>Marasmiineae</taxon>
        <taxon>Mycenaceae</taxon>
        <taxon>Mycena</taxon>
    </lineage>
</organism>
<dbReference type="GO" id="GO:0000976">
    <property type="term" value="F:transcription cis-regulatory region binding"/>
    <property type="evidence" value="ECO:0007669"/>
    <property type="project" value="InterPro"/>
</dbReference>
<evidence type="ECO:0000256" key="2">
    <source>
        <dbReference type="ARBA" id="ARBA00023242"/>
    </source>
</evidence>
<dbReference type="EMBL" id="JARKIE010000067">
    <property type="protein sequence ID" value="KAJ7690081.1"/>
    <property type="molecule type" value="Genomic_DNA"/>
</dbReference>
<dbReference type="Pfam" id="PF00170">
    <property type="entry name" value="bZIP_1"/>
    <property type="match status" value="1"/>
</dbReference>
<dbReference type="Gene3D" id="1.20.5.170">
    <property type="match status" value="1"/>
</dbReference>
<evidence type="ECO:0000256" key="1">
    <source>
        <dbReference type="ARBA" id="ARBA00004123"/>
    </source>
</evidence>
<dbReference type="Pfam" id="PF10297">
    <property type="entry name" value="Hap4_Hap_bind"/>
    <property type="match status" value="1"/>
</dbReference>
<dbReference type="InterPro" id="IPR004827">
    <property type="entry name" value="bZIP"/>
</dbReference>
<feature type="region of interest" description="Disordered" evidence="3">
    <location>
        <begin position="1"/>
        <end position="63"/>
    </location>
</feature>
<name>A0AAD7GIV6_MYCRO</name>
<dbReference type="InterPro" id="IPR046347">
    <property type="entry name" value="bZIP_sf"/>
</dbReference>
<dbReference type="AlphaFoldDB" id="A0AAD7GIV6"/>
<evidence type="ECO:0000259" key="4">
    <source>
        <dbReference type="PROSITE" id="PS00036"/>
    </source>
</evidence>
<evidence type="ECO:0000313" key="6">
    <source>
        <dbReference type="Proteomes" id="UP001221757"/>
    </source>
</evidence>
<dbReference type="PANTHER" id="PTHR40621:SF7">
    <property type="entry name" value="BZIP DOMAIN-CONTAINING PROTEIN"/>
    <property type="match status" value="1"/>
</dbReference>
<feature type="region of interest" description="Disordered" evidence="3">
    <location>
        <begin position="436"/>
        <end position="467"/>
    </location>
</feature>
<dbReference type="PANTHER" id="PTHR40621">
    <property type="entry name" value="TRANSCRIPTION FACTOR KAPC-RELATED"/>
    <property type="match status" value="1"/>
</dbReference>
<dbReference type="Proteomes" id="UP001221757">
    <property type="component" value="Unassembled WGS sequence"/>
</dbReference>
<evidence type="ECO:0000313" key="5">
    <source>
        <dbReference type="EMBL" id="KAJ7690081.1"/>
    </source>
</evidence>
<dbReference type="SMART" id="SM00338">
    <property type="entry name" value="BRLZ"/>
    <property type="match status" value="1"/>
</dbReference>
<accession>A0AAD7GIV6</accession>
<protein>
    <recommendedName>
        <fullName evidence="4">BZIP domain-containing protein</fullName>
    </recommendedName>
</protein>
<comment type="caution">
    <text evidence="5">The sequence shown here is derived from an EMBL/GenBank/DDBJ whole genome shotgun (WGS) entry which is preliminary data.</text>
</comment>
<sequence>MDPSPPQLWATASKEWVIQPKPKPGRKPKKDLAPVQQQEEQLDSKGKRVQNRSAQRAFRERKQSQLADLQARVHSYEQGEIERNVALRSIAKRLKEENEALRQVNTILKEKVAITELEHNISRGRNHSPASSVASTGTHCKKCQHHGLQDTEALRLSHSYISSPQSNPSTNARFSPVPVNHPSDAFGPFCNLTSESAAFRPVDWALLADCGDSTPCVRRDMFAGNVDHVRPIGLGTLPQKGATIVDNLPPLYQLPVSLWSHPRAPMQSNTIFQVFPPSQPLSTPANCSDDPSNCPASTDDSFGKAVCEKIGALAPCSNCPCAPGDVLGVGPPLPSQHFDSPSDTSTPSRGVTFRPDAETIPTNGAWQHLKSHPTIACTDLAMLAEFVARRSKCTGPRIVPSPPPPVGEPIETPVAAGANSEEPILLTDPHAHFREQEDARACQRRRGLGSAGGLSWHCSGGAASPRQ</sequence>
<keyword evidence="6" id="KW-1185">Reference proteome</keyword>
<proteinExistence type="predicted"/>
<comment type="subcellular location">
    <subcellularLocation>
        <location evidence="1">Nucleus</location>
    </subcellularLocation>
</comment>
<feature type="domain" description="BZIP" evidence="4">
    <location>
        <begin position="47"/>
        <end position="61"/>
    </location>
</feature>
<dbReference type="CDD" id="cd14688">
    <property type="entry name" value="bZIP_YAP"/>
    <property type="match status" value="1"/>
</dbReference>
<dbReference type="GO" id="GO:0090575">
    <property type="term" value="C:RNA polymerase II transcription regulator complex"/>
    <property type="evidence" value="ECO:0007669"/>
    <property type="project" value="TreeGrafter"/>
</dbReference>
<dbReference type="GO" id="GO:0001228">
    <property type="term" value="F:DNA-binding transcription activator activity, RNA polymerase II-specific"/>
    <property type="evidence" value="ECO:0007669"/>
    <property type="project" value="TreeGrafter"/>
</dbReference>
<gene>
    <name evidence="5" type="ORF">B0H17DRAFT_1201878</name>
</gene>